<evidence type="ECO:0000256" key="2">
    <source>
        <dbReference type="ARBA" id="ARBA00022692"/>
    </source>
</evidence>
<dbReference type="PRINTS" id="PR00119">
    <property type="entry name" value="CATATPASE"/>
</dbReference>
<name>A0A196SEH3_BLAHN</name>
<feature type="transmembrane region" description="Helical" evidence="11">
    <location>
        <begin position="45"/>
        <end position="70"/>
    </location>
</feature>
<dbReference type="Pfam" id="PF00786">
    <property type="entry name" value="PBD"/>
    <property type="match status" value="1"/>
</dbReference>
<dbReference type="PROSITE" id="PS00107">
    <property type="entry name" value="PROTEIN_KINASE_ATP"/>
    <property type="match status" value="1"/>
</dbReference>
<keyword evidence="5 10" id="KW-0067">ATP-binding</keyword>
<dbReference type="InterPro" id="IPR017441">
    <property type="entry name" value="Protein_kinase_ATP_BS"/>
</dbReference>
<dbReference type="SUPFAM" id="SSF56784">
    <property type="entry name" value="HAD-like"/>
    <property type="match status" value="1"/>
</dbReference>
<sequence length="1624" mass="181505">MITVDHPLISSVELLKKKPWYSYRNLLPSIPFYIIALASFWKVETLGACVILGSVAFVHLLTFFLCIWSLRYRIHTQYKRVDDVETADFVHVTAAPNCGSSAICPLEKGVDNGNAYWWFDFQKLRFVSACDGEDVHFTLLAFPDKEEYSQYLSAYGHTSESYREAVRKWGENDLRMEIPSFMELFVEHATAPFFVFQVFSVLLWCFDDYLGFTLFTLAMLVLMESMQVKQRIQNMENLRAMRTESFPVLAYRDRKWKAVSSSTLVPGDIISVSAHRVSKQSIYQQSAAPAVAPCDVLLLEGTCVVNEAVLTGESVPKSKLGLALTATAESLNHRLDISADSNVNKRNMVYGGTTVILAKPKPGGARSLNDISRPVDGGCLGYVIRTGYYTSQGDMLRNMMYSSPRATANNKEAFSFIFLLLAFAVAAAGYVYAAGSKDARRSQWKLILHCIMIITNVVPPELPLELSYAVNNSVISLIQKGIFCTEPFRIPYAGKIKVCYFDKTGTLTSDRLNLLGVATCGRQQQQPAEDAPNASDEDDFLLPNAIPADAGAVMATCHELVWVNGKVGAGNSSDAQLVGNQMELIALQKSGWNFSATGVVTPPRWLRNEVRSLKPVHCFPFESANRRMTVVCKNEGSRQLRVFMKGAPEMVAQFLATVPPNYAAVFKKYTLEGDRVISLAWKDLPESVTEKDLKTMPRREIESGLVHCGFLLFDCPLKSSTRATVAQLEANDFAVKIITGDNPYTACEIARRCGIVPADREVLVLGEDADGLLYWESMEKQCREFAFEDSAESFRQLAAGHTLTVVGSNLLHREEVLAHVVPFVTVFARMSPQQKGFIIRETKAQGTHCLMCGDGTNDVAALKQAHVGVSIMSNTALEEKIAQAEKLFDQKENEEEKSPLLNMMHRQAGGRRMPARAAHRTVDGVPVAKAVTMEEVREQLMNEMSDEAQIKLGDASIASPFTCKSTEIDKVLQILRYGRCTLVTTFQIYVILALNSLISAYSLSVLYLDGVKNGDFQMTFSGFLIAGLFFCISASKPLETLSPEKPPVNLFSPYILLTVALQFLGHFVTMATVRTMALPFVTAGAEELLPDGEFKPNVLNTVVFLVDMAMQLIVFLVNYKGHPFMQSIRENKMLFYGLVVSCCFYLVLAMEIIPPFNRYMQLVAFPSWKFKFLFNVLVLCDLGYCWLVDRCLKWLEKKGFGIKSLEQENQQSSEKGQEKSKKGFFHKLSSLFQKKKSMEIGKPVDFTKVLHITVDENSPCGSCRPPSFIVGLKGLPEEWRLALEASNISKTEIIQNHDAVINVLNYQFKEQPMPTAKDMMDVDAMLRDKSFIREEDPKLYYRGIKEMIGEGGYSTVYKATNMKTEEEVAVKVTSLSELLNIRNELALQKTSCHKNIVWVGDCFNWKNKLWIVMEYMGKGSLTGIVGTDVKFSEPCIAYVCKGILEALACMHADNRIHRDIKSDNILLNGKGEVKLADFGFAVRLTSDVVVSFLFHSQRERRKSVVGTPFWMAPELIQGVGYTSKVDIWSLGITALEMADGEPPHYHDAPLKALLLIHTSPAPTVKHPEDWSDAFKAFLSRALNVDPEQRATAQELLDDPFISCACSAEEFMEFASSVINKRKNE</sequence>
<dbReference type="Pfam" id="PF00069">
    <property type="entry name" value="Pkinase"/>
    <property type="match status" value="1"/>
</dbReference>
<dbReference type="GO" id="GO:0004672">
    <property type="term" value="F:protein kinase activity"/>
    <property type="evidence" value="ECO:0007669"/>
    <property type="project" value="InterPro"/>
</dbReference>
<evidence type="ECO:0000256" key="8">
    <source>
        <dbReference type="ARBA" id="ARBA00022989"/>
    </source>
</evidence>
<dbReference type="EMBL" id="LXWW01000139">
    <property type="protein sequence ID" value="OAO15460.1"/>
    <property type="molecule type" value="Genomic_DNA"/>
</dbReference>
<dbReference type="Gene3D" id="1.10.510.10">
    <property type="entry name" value="Transferase(Phosphotransferase) domain 1"/>
    <property type="match status" value="1"/>
</dbReference>
<dbReference type="Gene3D" id="3.40.50.1000">
    <property type="entry name" value="HAD superfamily/HAD-like"/>
    <property type="match status" value="1"/>
</dbReference>
<dbReference type="STRING" id="478820.A0A196SEH3"/>
<keyword evidence="6" id="KW-0460">Magnesium</keyword>
<feature type="transmembrane region" description="Helical" evidence="11">
    <location>
        <begin position="413"/>
        <end position="433"/>
    </location>
</feature>
<reference evidence="13 14" key="1">
    <citation type="submission" date="2016-05" db="EMBL/GenBank/DDBJ databases">
        <title>Nuclear genome of Blastocystis sp. subtype 1 NandII.</title>
        <authorList>
            <person name="Gentekaki E."/>
            <person name="Curtis B."/>
            <person name="Stairs C."/>
            <person name="Eme L."/>
            <person name="Herman E."/>
            <person name="Klimes V."/>
            <person name="Arias M.C."/>
            <person name="Elias M."/>
            <person name="Hilliou F."/>
            <person name="Klute M."/>
            <person name="Malik S.-B."/>
            <person name="Pightling A."/>
            <person name="Rachubinski R."/>
            <person name="Salas D."/>
            <person name="Schlacht A."/>
            <person name="Suga H."/>
            <person name="Archibald J."/>
            <person name="Ball S.G."/>
            <person name="Clark G."/>
            <person name="Dacks J."/>
            <person name="Van Der Giezen M."/>
            <person name="Tsaousis A."/>
            <person name="Roger A."/>
        </authorList>
    </citation>
    <scope>NUCLEOTIDE SEQUENCE [LARGE SCALE GENOMIC DNA]</scope>
    <source>
        <strain evidence="14">ATCC 50177 / NandII</strain>
    </source>
</reference>
<dbReference type="InterPro" id="IPR008250">
    <property type="entry name" value="ATPase_P-typ_transduc_dom_A_sf"/>
</dbReference>
<keyword evidence="9 11" id="KW-0472">Membrane</keyword>
<proteinExistence type="predicted"/>
<evidence type="ECO:0000313" key="13">
    <source>
        <dbReference type="EMBL" id="OAO15460.1"/>
    </source>
</evidence>
<dbReference type="SUPFAM" id="SSF81653">
    <property type="entry name" value="Calcium ATPase, transduction domain A"/>
    <property type="match status" value="1"/>
</dbReference>
<keyword evidence="2 11" id="KW-0812">Transmembrane</keyword>
<dbReference type="Pfam" id="PF00122">
    <property type="entry name" value="E1-E2_ATPase"/>
    <property type="match status" value="1"/>
</dbReference>
<evidence type="ECO:0000256" key="9">
    <source>
        <dbReference type="ARBA" id="ARBA00023136"/>
    </source>
</evidence>
<evidence type="ECO:0000256" key="11">
    <source>
        <dbReference type="SAM" id="Phobius"/>
    </source>
</evidence>
<dbReference type="GO" id="GO:0006874">
    <property type="term" value="P:intracellular calcium ion homeostasis"/>
    <property type="evidence" value="ECO:0007669"/>
    <property type="project" value="TreeGrafter"/>
</dbReference>
<dbReference type="Proteomes" id="UP000078348">
    <property type="component" value="Unassembled WGS sequence"/>
</dbReference>
<organism evidence="13 14">
    <name type="scientific">Blastocystis sp. subtype 1 (strain ATCC 50177 / NandII)</name>
    <dbReference type="NCBI Taxonomy" id="478820"/>
    <lineage>
        <taxon>Eukaryota</taxon>
        <taxon>Sar</taxon>
        <taxon>Stramenopiles</taxon>
        <taxon>Bigyra</taxon>
        <taxon>Opalozoa</taxon>
        <taxon>Opalinata</taxon>
        <taxon>Blastocystidae</taxon>
        <taxon>Blastocystis</taxon>
    </lineage>
</organism>
<dbReference type="SFLD" id="SFLDG00002">
    <property type="entry name" value="C1.7:_P-type_atpase_like"/>
    <property type="match status" value="1"/>
</dbReference>
<comment type="caution">
    <text evidence="13">The sequence shown here is derived from an EMBL/GenBank/DDBJ whole genome shotgun (WGS) entry which is preliminary data.</text>
</comment>
<evidence type="ECO:0000256" key="5">
    <source>
        <dbReference type="ARBA" id="ARBA00022840"/>
    </source>
</evidence>
<feature type="transmembrane region" description="Helical" evidence="11">
    <location>
        <begin position="1098"/>
        <end position="1121"/>
    </location>
</feature>
<evidence type="ECO:0000313" key="14">
    <source>
        <dbReference type="Proteomes" id="UP000078348"/>
    </source>
</evidence>
<dbReference type="Gene3D" id="2.70.150.10">
    <property type="entry name" value="Calcium-transporting ATPase, cytoplasmic transduction domain A"/>
    <property type="match status" value="1"/>
</dbReference>
<dbReference type="SFLD" id="SFLDS00003">
    <property type="entry name" value="Haloacid_Dehalogenase"/>
    <property type="match status" value="1"/>
</dbReference>
<dbReference type="InterPro" id="IPR000719">
    <property type="entry name" value="Prot_kinase_dom"/>
</dbReference>
<feature type="transmembrane region" description="Helical" evidence="11">
    <location>
        <begin position="21"/>
        <end position="39"/>
    </location>
</feature>
<dbReference type="InterPro" id="IPR044492">
    <property type="entry name" value="P_typ_ATPase_HD_dom"/>
</dbReference>
<dbReference type="SUPFAM" id="SSF81665">
    <property type="entry name" value="Calcium ATPase, transmembrane domain M"/>
    <property type="match status" value="1"/>
</dbReference>
<dbReference type="PANTHER" id="PTHR45630">
    <property type="entry name" value="CATION-TRANSPORTING ATPASE-RELATED"/>
    <property type="match status" value="1"/>
</dbReference>
<evidence type="ECO:0000256" key="10">
    <source>
        <dbReference type="PROSITE-ProRule" id="PRU10141"/>
    </source>
</evidence>
<dbReference type="GO" id="GO:0005524">
    <property type="term" value="F:ATP binding"/>
    <property type="evidence" value="ECO:0007669"/>
    <property type="project" value="UniProtKB-UniRule"/>
</dbReference>
<evidence type="ECO:0000256" key="3">
    <source>
        <dbReference type="ARBA" id="ARBA00022723"/>
    </source>
</evidence>
<evidence type="ECO:0000256" key="6">
    <source>
        <dbReference type="ARBA" id="ARBA00022842"/>
    </source>
</evidence>
<accession>A0A196SEH3</accession>
<dbReference type="SUPFAM" id="SSF81660">
    <property type="entry name" value="Metal cation-transporting ATPase, ATP-binding domain N"/>
    <property type="match status" value="1"/>
</dbReference>
<dbReference type="Pfam" id="PF13246">
    <property type="entry name" value="Cation_ATPase"/>
    <property type="match status" value="1"/>
</dbReference>
<dbReference type="Gene3D" id="3.90.810.10">
    <property type="entry name" value="CRIB domain"/>
    <property type="match status" value="1"/>
</dbReference>
<evidence type="ECO:0000256" key="7">
    <source>
        <dbReference type="ARBA" id="ARBA00022967"/>
    </source>
</evidence>
<dbReference type="SMART" id="SM00220">
    <property type="entry name" value="S_TKc"/>
    <property type="match status" value="1"/>
</dbReference>
<dbReference type="SUPFAM" id="SSF56112">
    <property type="entry name" value="Protein kinase-like (PK-like)"/>
    <property type="match status" value="1"/>
</dbReference>
<keyword evidence="3" id="KW-0479">Metal-binding</keyword>
<gene>
    <name evidence="13" type="ORF">AV274_2799</name>
</gene>
<dbReference type="InterPro" id="IPR023298">
    <property type="entry name" value="ATPase_P-typ_TM_dom_sf"/>
</dbReference>
<feature type="transmembrane region" description="Helical" evidence="11">
    <location>
        <begin position="986"/>
        <end position="1008"/>
    </location>
</feature>
<dbReference type="InterPro" id="IPR023214">
    <property type="entry name" value="HAD_sf"/>
</dbReference>
<keyword evidence="7" id="KW-1278">Translocase</keyword>
<evidence type="ECO:0000256" key="1">
    <source>
        <dbReference type="ARBA" id="ARBA00004141"/>
    </source>
</evidence>
<feature type="transmembrane region" description="Helical" evidence="11">
    <location>
        <begin position="209"/>
        <end position="226"/>
    </location>
</feature>
<dbReference type="InterPro" id="IPR036412">
    <property type="entry name" value="HAD-like_sf"/>
</dbReference>
<keyword evidence="14" id="KW-1185">Reference proteome</keyword>
<evidence type="ECO:0000256" key="4">
    <source>
        <dbReference type="ARBA" id="ARBA00022741"/>
    </source>
</evidence>
<dbReference type="InterPro" id="IPR036936">
    <property type="entry name" value="CRIB_dom_sf"/>
</dbReference>
<dbReference type="OrthoDB" id="48943at2759"/>
<dbReference type="GO" id="GO:0046872">
    <property type="term" value="F:metal ion binding"/>
    <property type="evidence" value="ECO:0007669"/>
    <property type="project" value="UniProtKB-KW"/>
</dbReference>
<keyword evidence="4 10" id="KW-0547">Nucleotide-binding</keyword>
<feature type="transmembrane region" description="Helical" evidence="11">
    <location>
        <begin position="1133"/>
        <end position="1152"/>
    </location>
</feature>
<dbReference type="GO" id="GO:0019829">
    <property type="term" value="F:ATPase-coupled monoatomic cation transmembrane transporter activity"/>
    <property type="evidence" value="ECO:0007669"/>
    <property type="project" value="TreeGrafter"/>
</dbReference>
<evidence type="ECO:0000259" key="12">
    <source>
        <dbReference type="PROSITE" id="PS50011"/>
    </source>
</evidence>
<comment type="subcellular location">
    <subcellularLocation>
        <location evidence="1">Membrane</location>
        <topology evidence="1">Multi-pass membrane protein</topology>
    </subcellularLocation>
</comment>
<dbReference type="InterPro" id="IPR000095">
    <property type="entry name" value="CRIB_dom"/>
</dbReference>
<dbReference type="GO" id="GO:0005789">
    <property type="term" value="C:endoplasmic reticulum membrane"/>
    <property type="evidence" value="ECO:0007669"/>
    <property type="project" value="TreeGrafter"/>
</dbReference>
<dbReference type="PROSITE" id="PS50011">
    <property type="entry name" value="PROTEIN_KINASE_DOM"/>
    <property type="match status" value="1"/>
</dbReference>
<dbReference type="InterPro" id="IPR011009">
    <property type="entry name" value="Kinase-like_dom_sf"/>
</dbReference>
<dbReference type="Gene3D" id="3.40.1110.10">
    <property type="entry name" value="Calcium-transporting ATPase, cytoplasmic domain N"/>
    <property type="match status" value="1"/>
</dbReference>
<dbReference type="InterPro" id="IPR023299">
    <property type="entry name" value="ATPase_P-typ_cyto_dom_N"/>
</dbReference>
<dbReference type="InterPro" id="IPR059000">
    <property type="entry name" value="ATPase_P-type_domA"/>
</dbReference>
<protein>
    <submittedName>
        <fullName evidence="13">Cation-transporting ATPase 13A1-like protein</fullName>
    </submittedName>
</protein>
<dbReference type="SFLD" id="SFLDF00027">
    <property type="entry name" value="p-type_atpase"/>
    <property type="match status" value="1"/>
</dbReference>
<dbReference type="InterPro" id="IPR018303">
    <property type="entry name" value="ATPase_P-typ_P_site"/>
</dbReference>
<dbReference type="InterPro" id="IPR006544">
    <property type="entry name" value="P-type_TPase_V"/>
</dbReference>
<feature type="binding site" evidence="10">
    <location>
        <position position="1371"/>
    </location>
    <ligand>
        <name>ATP</name>
        <dbReference type="ChEBI" id="CHEBI:30616"/>
    </ligand>
</feature>
<feature type="transmembrane region" description="Helical" evidence="11">
    <location>
        <begin position="1020"/>
        <end position="1038"/>
    </location>
</feature>
<keyword evidence="8 11" id="KW-1133">Transmembrane helix</keyword>
<feature type="domain" description="Protein kinase" evidence="12">
    <location>
        <begin position="1342"/>
        <end position="1601"/>
    </location>
</feature>
<dbReference type="PROSITE" id="PS00154">
    <property type="entry name" value="ATPASE_E1_E2"/>
    <property type="match status" value="1"/>
</dbReference>
<dbReference type="PANTHER" id="PTHR45630:SF7">
    <property type="entry name" value="ENDOPLASMIC RETICULUM TRANSMEMBRANE HELIX TRANSLOCASE"/>
    <property type="match status" value="1"/>
</dbReference>
<dbReference type="GO" id="GO:0015662">
    <property type="term" value="F:P-type ion transporter activity"/>
    <property type="evidence" value="ECO:0007669"/>
    <property type="project" value="TreeGrafter"/>
</dbReference>
<dbReference type="NCBIfam" id="TIGR01657">
    <property type="entry name" value="P-ATPase-V"/>
    <property type="match status" value="1"/>
</dbReference>